<sequence>MTVRSCVHPSGQFVYGVHAPSYRVANLRENDFVEPLGALADGTPCSNQDNFPEGDLQVVQAETIYEVVNPLPFRGVTYISSGWAAPRARNPSSIKLPPPKAVSMCQALKGLMPAGTVQDVQKSFAVLPETVLLTLAATSTDPEDLVALAGMSCEFCWDGSGAPVGLRYAAGENGPARAKILRHDLFEVVVNNAYLPEIFRRVMVLRPGVQGGSEIVGEYHDPEQGCHVFEYLRSNSYIPWGHYAANMADDAVRYSTVDLAAADMRGLRHLYYQRTFLRLGAELHLPLPVTRKTMTVRELEELRLGVVQALQEKDSSALPFTATLWGWNYGFDFAASGYRLHASHQQIHQQFALLPRTVPAWHHGGQAALEPVSSYACGDLVAEFCARYKEEAGCDFFPTYLQAIRNNRRMDTMANENTSLVVYEDERVLLFVPKAQTSQWELQIMALGEVGNILEADADTRASLDRALLIAQQILALLGARLVSSIEYSSRITAKSGGQRLLYALLPKLPYSMGAFSEAQLRWVNGHFPEDFAAACRAHLPGVLAGLQSEKGGGA</sequence>
<dbReference type="RefSeq" id="WP_307631661.1">
    <property type="nucleotide sequence ID" value="NZ_JAPHEH010000001.1"/>
</dbReference>
<dbReference type="InterPro" id="IPR036265">
    <property type="entry name" value="HIT-like_sf"/>
</dbReference>
<dbReference type="Proteomes" id="UP001154240">
    <property type="component" value="Unassembled WGS sequence"/>
</dbReference>
<gene>
    <name evidence="1" type="ORF">OLX77_00720</name>
</gene>
<dbReference type="EMBL" id="JAPHEH010000001">
    <property type="protein sequence ID" value="MDG4474680.1"/>
    <property type="molecule type" value="Genomic_DNA"/>
</dbReference>
<dbReference type="Gene3D" id="3.30.428.10">
    <property type="entry name" value="HIT-like"/>
    <property type="match status" value="1"/>
</dbReference>
<proteinExistence type="predicted"/>
<reference evidence="1" key="1">
    <citation type="journal article" date="2022" name="bioRxiv">
        <title>Thiovibrio frasassiensisgen. nov., sp. nov., an autotrophic, elemental sulfur disproportionating bacterium isolated from sulfidic karst sediment, and proposal of Thiovibrionaceae fam. nov.</title>
        <authorList>
            <person name="Aronson H."/>
            <person name="Thomas C."/>
            <person name="Bhattacharyya M."/>
            <person name="Eckstein S."/>
            <person name="Jensen S."/>
            <person name="Barco R."/>
            <person name="Macalady J."/>
            <person name="Amend J."/>
        </authorList>
    </citation>
    <scope>NUCLEOTIDE SEQUENCE</scope>
    <source>
        <strain evidence="1">RS19-109</strain>
    </source>
</reference>
<name>A0A9X4RKM4_9BACT</name>
<dbReference type="SUPFAM" id="SSF54197">
    <property type="entry name" value="HIT-like"/>
    <property type="match status" value="1"/>
</dbReference>
<accession>A0A9X4RKM4</accession>
<dbReference type="AlphaFoldDB" id="A0A9X4RKM4"/>
<evidence type="ECO:0000313" key="2">
    <source>
        <dbReference type="Proteomes" id="UP001154240"/>
    </source>
</evidence>
<reference evidence="1" key="2">
    <citation type="submission" date="2022-10" db="EMBL/GenBank/DDBJ databases">
        <authorList>
            <person name="Aronson H.S."/>
        </authorList>
    </citation>
    <scope>NUCLEOTIDE SEQUENCE</scope>
    <source>
        <strain evidence="1">RS19-109</strain>
    </source>
</reference>
<keyword evidence="2" id="KW-1185">Reference proteome</keyword>
<comment type="caution">
    <text evidence="1">The sequence shown here is derived from an EMBL/GenBank/DDBJ whole genome shotgun (WGS) entry which is preliminary data.</text>
</comment>
<organism evidence="1 2">
    <name type="scientific">Thiovibrio frasassiensis</name>
    <dbReference type="NCBI Taxonomy" id="2984131"/>
    <lineage>
        <taxon>Bacteria</taxon>
        <taxon>Pseudomonadati</taxon>
        <taxon>Thermodesulfobacteriota</taxon>
        <taxon>Desulfobulbia</taxon>
        <taxon>Desulfobulbales</taxon>
        <taxon>Thiovibrionaceae</taxon>
        <taxon>Thiovibrio</taxon>
    </lineage>
</organism>
<evidence type="ECO:0000313" key="1">
    <source>
        <dbReference type="EMBL" id="MDG4474680.1"/>
    </source>
</evidence>
<protein>
    <submittedName>
        <fullName evidence="1">Uncharacterized protein</fullName>
    </submittedName>
</protein>